<organism evidence="3 4">
    <name type="scientific">Sinosporangium album</name>
    <dbReference type="NCBI Taxonomy" id="504805"/>
    <lineage>
        <taxon>Bacteria</taxon>
        <taxon>Bacillati</taxon>
        <taxon>Actinomycetota</taxon>
        <taxon>Actinomycetes</taxon>
        <taxon>Streptosporangiales</taxon>
        <taxon>Streptosporangiaceae</taxon>
        <taxon>Sinosporangium</taxon>
    </lineage>
</organism>
<dbReference type="PANTHER" id="PTHR46889">
    <property type="entry name" value="TRANSPOSASE INSF FOR INSERTION SEQUENCE IS3B-RELATED"/>
    <property type="match status" value="1"/>
</dbReference>
<dbReference type="GO" id="GO:0015074">
    <property type="term" value="P:DNA integration"/>
    <property type="evidence" value="ECO:0007669"/>
    <property type="project" value="InterPro"/>
</dbReference>
<evidence type="ECO:0000313" key="3">
    <source>
        <dbReference type="EMBL" id="SDI19915.1"/>
    </source>
</evidence>
<dbReference type="Pfam" id="PF00665">
    <property type="entry name" value="rve"/>
    <property type="match status" value="1"/>
</dbReference>
<evidence type="ECO:0000313" key="4">
    <source>
        <dbReference type="Proteomes" id="UP000198923"/>
    </source>
</evidence>
<dbReference type="InterPro" id="IPR001584">
    <property type="entry name" value="Integrase_cat-core"/>
</dbReference>
<dbReference type="PROSITE" id="PS50994">
    <property type="entry name" value="INTEGRASE"/>
    <property type="match status" value="1"/>
</dbReference>
<dbReference type="EMBL" id="FNCN01000038">
    <property type="protein sequence ID" value="SDI19915.1"/>
    <property type="molecule type" value="Genomic_DNA"/>
</dbReference>
<proteinExistence type="predicted"/>
<protein>
    <submittedName>
        <fullName evidence="3">Transposase InsO and inactivated derivatives</fullName>
    </submittedName>
</protein>
<sequence length="284" mass="32269">MIEALNSERFWDKAPAQVWAALLDEGVYLCSVRTMYRLLAGAGQTGDRRGQAAHPPRVRPELVADGPDQVWTWDITRLKGPVKGVYFDLYAMLDIFSRRVVHWEVRPTENGELAKRFIQGAVKANGGAAPRTIHADRGTSMTSKTVAQLLADMNIEQSHSRPRVSNDNPYSEANFKTLKYCPAFPERFGSIQHARQFCEEFFQYYNHEHYHSGIGLHTPASVHFGTAGRIRDERARVLAEAYARHPERFRRRPEPPPLPARAWINEPRPASIETTEDMQPSYAA</sequence>
<dbReference type="PANTHER" id="PTHR46889:SF4">
    <property type="entry name" value="TRANSPOSASE INSO FOR INSERTION SEQUENCE ELEMENT IS911B-RELATED"/>
    <property type="match status" value="1"/>
</dbReference>
<reference evidence="3 4" key="1">
    <citation type="submission" date="2016-10" db="EMBL/GenBank/DDBJ databases">
        <authorList>
            <person name="de Groot N.N."/>
        </authorList>
    </citation>
    <scope>NUCLEOTIDE SEQUENCE [LARGE SCALE GENOMIC DNA]</scope>
    <source>
        <strain evidence="3 4">CPCC 201354</strain>
    </source>
</reference>
<gene>
    <name evidence="3" type="ORF">SAMN05421505_1383</name>
</gene>
<dbReference type="STRING" id="504805.SAMN05421505_1383"/>
<name>A0A1G8ILY6_9ACTN</name>
<dbReference type="GO" id="GO:0003676">
    <property type="term" value="F:nucleic acid binding"/>
    <property type="evidence" value="ECO:0007669"/>
    <property type="project" value="InterPro"/>
</dbReference>
<feature type="domain" description="Integrase catalytic" evidence="2">
    <location>
        <begin position="63"/>
        <end position="227"/>
    </location>
</feature>
<dbReference type="InterPro" id="IPR036397">
    <property type="entry name" value="RNaseH_sf"/>
</dbReference>
<accession>A0A1G8ILY6</accession>
<dbReference type="InterPro" id="IPR012337">
    <property type="entry name" value="RNaseH-like_sf"/>
</dbReference>
<keyword evidence="4" id="KW-1185">Reference proteome</keyword>
<dbReference type="Proteomes" id="UP000198923">
    <property type="component" value="Unassembled WGS sequence"/>
</dbReference>
<dbReference type="InterPro" id="IPR050900">
    <property type="entry name" value="Transposase_IS3/IS150/IS904"/>
</dbReference>
<dbReference type="SUPFAM" id="SSF53098">
    <property type="entry name" value="Ribonuclease H-like"/>
    <property type="match status" value="1"/>
</dbReference>
<dbReference type="Gene3D" id="3.30.420.10">
    <property type="entry name" value="Ribonuclease H-like superfamily/Ribonuclease H"/>
    <property type="match status" value="1"/>
</dbReference>
<dbReference type="AlphaFoldDB" id="A0A1G8ILY6"/>
<feature type="region of interest" description="Disordered" evidence="1">
    <location>
        <begin position="248"/>
        <end position="284"/>
    </location>
</feature>
<evidence type="ECO:0000259" key="2">
    <source>
        <dbReference type="PROSITE" id="PS50994"/>
    </source>
</evidence>
<evidence type="ECO:0000256" key="1">
    <source>
        <dbReference type="SAM" id="MobiDB-lite"/>
    </source>
</evidence>